<accession>A0A1F7VKC5</accession>
<evidence type="ECO:0000313" key="2">
    <source>
        <dbReference type="Proteomes" id="UP000177574"/>
    </source>
</evidence>
<sequence>MVSTHAVAPPSMGAVSRMDKKTGTIYLADQTSETCYVYQTNLFGAAQAPVDCHRIGYVFPPEE</sequence>
<organism evidence="1 2">
    <name type="scientific">Candidatus Uhrbacteria bacterium RIFCSPLOWO2_02_FULL_53_10</name>
    <dbReference type="NCBI Taxonomy" id="1802411"/>
    <lineage>
        <taxon>Bacteria</taxon>
        <taxon>Candidatus Uhriibacteriota</taxon>
    </lineage>
</organism>
<dbReference type="Proteomes" id="UP000177574">
    <property type="component" value="Unassembled WGS sequence"/>
</dbReference>
<comment type="caution">
    <text evidence="1">The sequence shown here is derived from an EMBL/GenBank/DDBJ whole genome shotgun (WGS) entry which is preliminary data.</text>
</comment>
<dbReference type="EMBL" id="MGET01000002">
    <property type="protein sequence ID" value="OGL90417.1"/>
    <property type="molecule type" value="Genomic_DNA"/>
</dbReference>
<reference evidence="1 2" key="1">
    <citation type="journal article" date="2016" name="Nat. Commun.">
        <title>Thousands of microbial genomes shed light on interconnected biogeochemical processes in an aquifer system.</title>
        <authorList>
            <person name="Anantharaman K."/>
            <person name="Brown C.T."/>
            <person name="Hug L.A."/>
            <person name="Sharon I."/>
            <person name="Castelle C.J."/>
            <person name="Probst A.J."/>
            <person name="Thomas B.C."/>
            <person name="Singh A."/>
            <person name="Wilkins M.J."/>
            <person name="Karaoz U."/>
            <person name="Brodie E.L."/>
            <person name="Williams K.H."/>
            <person name="Hubbard S.S."/>
            <person name="Banfield J.F."/>
        </authorList>
    </citation>
    <scope>NUCLEOTIDE SEQUENCE [LARGE SCALE GENOMIC DNA]</scope>
</reference>
<dbReference type="AlphaFoldDB" id="A0A1F7VKC5"/>
<gene>
    <name evidence="1" type="ORF">A3I45_00435</name>
</gene>
<name>A0A1F7VKC5_9BACT</name>
<evidence type="ECO:0000313" key="1">
    <source>
        <dbReference type="EMBL" id="OGL90417.1"/>
    </source>
</evidence>
<proteinExistence type="predicted"/>
<protein>
    <submittedName>
        <fullName evidence="1">Uncharacterized protein</fullName>
    </submittedName>
</protein>